<keyword evidence="5 7" id="KW-0238">DNA-binding</keyword>
<dbReference type="Pfam" id="PF01402">
    <property type="entry name" value="RHH_1"/>
    <property type="match status" value="1"/>
</dbReference>
<dbReference type="PANTHER" id="PTHR34719">
    <property type="entry name" value="NICKEL-RESPONSIVE REGULATOR"/>
    <property type="match status" value="1"/>
</dbReference>
<dbReference type="InterPro" id="IPR010985">
    <property type="entry name" value="Ribbon_hlx_hlx"/>
</dbReference>
<evidence type="ECO:0000256" key="3">
    <source>
        <dbReference type="ARBA" id="ARBA00022723"/>
    </source>
</evidence>
<dbReference type="InterPro" id="IPR050192">
    <property type="entry name" value="CopG/NikR_regulator"/>
</dbReference>
<keyword evidence="2 7" id="KW-0533">Nickel</keyword>
<dbReference type="HAMAP" id="MF_00476">
    <property type="entry name" value="NikR"/>
    <property type="match status" value="1"/>
</dbReference>
<feature type="binding site" evidence="7">
    <location>
        <position position="76"/>
    </location>
    <ligand>
        <name>Ni(2+)</name>
        <dbReference type="ChEBI" id="CHEBI:49786"/>
    </ligand>
</feature>
<dbReference type="SUPFAM" id="SSF47598">
    <property type="entry name" value="Ribbon-helix-helix"/>
    <property type="match status" value="1"/>
</dbReference>
<comment type="cofactor">
    <cofactor evidence="7">
        <name>Ni(2+)</name>
        <dbReference type="ChEBI" id="CHEBI:49786"/>
    </cofactor>
    <text evidence="7">Binds 1 nickel ion per subunit.</text>
</comment>
<protein>
    <recommendedName>
        <fullName evidence="7">Putative nickel-responsive regulator</fullName>
    </recommendedName>
</protein>
<dbReference type="InterPro" id="IPR002145">
    <property type="entry name" value="CopG"/>
</dbReference>
<organism evidence="10 11">
    <name type="scientific">Parasutterella muris</name>
    <dbReference type="NCBI Taxonomy" id="2565572"/>
    <lineage>
        <taxon>Bacteria</taxon>
        <taxon>Pseudomonadati</taxon>
        <taxon>Pseudomonadota</taxon>
        <taxon>Betaproteobacteria</taxon>
        <taxon>Burkholderiales</taxon>
        <taxon>Sutterellaceae</taxon>
        <taxon>Parasutterella</taxon>
    </lineage>
</organism>
<evidence type="ECO:0000313" key="10">
    <source>
        <dbReference type="EMBL" id="MVX56755.1"/>
    </source>
</evidence>
<feature type="binding site" evidence="7">
    <location>
        <position position="95"/>
    </location>
    <ligand>
        <name>Ni(2+)</name>
        <dbReference type="ChEBI" id="CHEBI:49786"/>
    </ligand>
</feature>
<keyword evidence="11" id="KW-1185">Reference proteome</keyword>
<dbReference type="Proteomes" id="UP000472580">
    <property type="component" value="Unassembled WGS sequence"/>
</dbReference>
<dbReference type="NCBIfam" id="NF003381">
    <property type="entry name" value="PRK04460.1"/>
    <property type="match status" value="1"/>
</dbReference>
<evidence type="ECO:0000256" key="6">
    <source>
        <dbReference type="ARBA" id="ARBA00023163"/>
    </source>
</evidence>
<keyword evidence="4 7" id="KW-0805">Transcription regulation</keyword>
<dbReference type="GO" id="GO:0003677">
    <property type="term" value="F:DNA binding"/>
    <property type="evidence" value="ECO:0007669"/>
    <property type="project" value="UniProtKB-KW"/>
</dbReference>
<feature type="domain" description="Ribbon-helix-helix protein CopG" evidence="8">
    <location>
        <begin position="3"/>
        <end position="41"/>
    </location>
</feature>
<dbReference type="InterPro" id="IPR013321">
    <property type="entry name" value="Arc_rbn_hlx_hlx"/>
</dbReference>
<dbReference type="InterPro" id="IPR027271">
    <property type="entry name" value="Acetolactate_synth/TF_NikR_C"/>
</dbReference>
<dbReference type="CDD" id="cd22231">
    <property type="entry name" value="RHH_NikR_HicB-like"/>
    <property type="match status" value="1"/>
</dbReference>
<evidence type="ECO:0000259" key="9">
    <source>
        <dbReference type="Pfam" id="PF08753"/>
    </source>
</evidence>
<dbReference type="InterPro" id="IPR045865">
    <property type="entry name" value="ACT-like_dom_sf"/>
</dbReference>
<dbReference type="GO" id="GO:0016151">
    <property type="term" value="F:nickel cation binding"/>
    <property type="evidence" value="ECO:0007669"/>
    <property type="project" value="UniProtKB-UniRule"/>
</dbReference>
<keyword evidence="3 7" id="KW-0479">Metal-binding</keyword>
<dbReference type="InterPro" id="IPR022988">
    <property type="entry name" value="Ni_resp_reg_NikR"/>
</dbReference>
<evidence type="ECO:0000256" key="2">
    <source>
        <dbReference type="ARBA" id="ARBA00022596"/>
    </source>
</evidence>
<dbReference type="InterPro" id="IPR014864">
    <property type="entry name" value="TF_NikR_Ni-bd_C"/>
</dbReference>
<feature type="domain" description="Transcription factor NikR nickel binding C-terminal" evidence="9">
    <location>
        <begin position="53"/>
        <end position="127"/>
    </location>
</feature>
<dbReference type="Gene3D" id="3.30.70.1150">
    <property type="entry name" value="ACT-like. Chain A, domain 2"/>
    <property type="match status" value="1"/>
</dbReference>
<comment type="function">
    <text evidence="7">Transcriptional regulator.</text>
</comment>
<dbReference type="EMBL" id="WSRP01000015">
    <property type="protein sequence ID" value="MVX56755.1"/>
    <property type="molecule type" value="Genomic_DNA"/>
</dbReference>
<evidence type="ECO:0000313" key="11">
    <source>
        <dbReference type="Proteomes" id="UP000472580"/>
    </source>
</evidence>
<accession>A0A6L6YGB3</accession>
<dbReference type="NCBIfam" id="NF002815">
    <property type="entry name" value="PRK02967.1"/>
    <property type="match status" value="1"/>
</dbReference>
<comment type="similarity">
    <text evidence="1 7">Belongs to the transcriptional regulatory CopG/NikR family.</text>
</comment>
<dbReference type="Pfam" id="PF08753">
    <property type="entry name" value="NikR_C"/>
    <property type="match status" value="1"/>
</dbReference>
<name>A0A6L6YGB3_9BURK</name>
<evidence type="ECO:0000259" key="8">
    <source>
        <dbReference type="Pfam" id="PF01402"/>
    </source>
</evidence>
<evidence type="ECO:0000256" key="4">
    <source>
        <dbReference type="ARBA" id="ARBA00023015"/>
    </source>
</evidence>
<dbReference type="RefSeq" id="WP_160335185.1">
    <property type="nucleotide sequence ID" value="NZ_WSRP01000015.1"/>
</dbReference>
<evidence type="ECO:0000256" key="1">
    <source>
        <dbReference type="ARBA" id="ARBA00008478"/>
    </source>
</evidence>
<feature type="binding site" evidence="7">
    <location>
        <position position="87"/>
    </location>
    <ligand>
        <name>Ni(2+)</name>
        <dbReference type="ChEBI" id="CHEBI:49786"/>
    </ligand>
</feature>
<proteinExistence type="inferred from homology"/>
<dbReference type="OrthoDB" id="9806294at2"/>
<evidence type="ECO:0000256" key="5">
    <source>
        <dbReference type="ARBA" id="ARBA00023125"/>
    </source>
</evidence>
<dbReference type="AlphaFoldDB" id="A0A6L6YGB3"/>
<dbReference type="GO" id="GO:0010045">
    <property type="term" value="P:response to nickel cation"/>
    <property type="evidence" value="ECO:0007669"/>
    <property type="project" value="InterPro"/>
</dbReference>
<feature type="binding site" evidence="7">
    <location>
        <position position="89"/>
    </location>
    <ligand>
        <name>Ni(2+)</name>
        <dbReference type="ChEBI" id="CHEBI:49786"/>
    </ligand>
</feature>
<dbReference type="GO" id="GO:0003700">
    <property type="term" value="F:DNA-binding transcription factor activity"/>
    <property type="evidence" value="ECO:0007669"/>
    <property type="project" value="UniProtKB-UniRule"/>
</dbReference>
<reference evidence="10 11" key="1">
    <citation type="submission" date="2019-12" db="EMBL/GenBank/DDBJ databases">
        <title>Microbes associate with the intestines of laboratory mice.</title>
        <authorList>
            <person name="Navarre W."/>
            <person name="Wong E."/>
        </authorList>
    </citation>
    <scope>NUCLEOTIDE SEQUENCE [LARGE SCALE GENOMIC DNA]</scope>
    <source>
        <strain evidence="10 11">NM82_D38</strain>
    </source>
</reference>
<keyword evidence="6 7" id="KW-0804">Transcription</keyword>
<evidence type="ECO:0000256" key="7">
    <source>
        <dbReference type="HAMAP-Rule" id="MF_00476"/>
    </source>
</evidence>
<dbReference type="SUPFAM" id="SSF55021">
    <property type="entry name" value="ACT-like"/>
    <property type="match status" value="1"/>
</dbReference>
<gene>
    <name evidence="10" type="primary">nikR</name>
    <name evidence="10" type="ORF">E5987_05970</name>
</gene>
<sequence length="150" mass="16949">MDRITISLDEELSQAFDKYVTSEEYKNRSEAIRDLIQEKLLEVQLDADKGRCAAVVSYGYNHEERNLAQRMVKHQHLHTELVVSSMHVHLDEHNCVETVVLRGATADVKELAKKMLSETHVAHGAVNYLVADNSGHVHGHHHEGEGHSHS</sequence>
<dbReference type="Gene3D" id="1.10.1220.10">
    <property type="entry name" value="Met repressor-like"/>
    <property type="match status" value="1"/>
</dbReference>
<comment type="caution">
    <text evidence="10">The sequence shown here is derived from an EMBL/GenBank/DDBJ whole genome shotgun (WGS) entry which is preliminary data.</text>
</comment>
<dbReference type="PANTHER" id="PTHR34719:SF2">
    <property type="entry name" value="NICKEL-RESPONSIVE REGULATOR"/>
    <property type="match status" value="1"/>
</dbReference>